<dbReference type="KEGG" id="ttu:TERTU_4142"/>
<dbReference type="HOGENOM" id="CLU_868585_0_0_6"/>
<accession>C5BUI8</accession>
<evidence type="ECO:0000313" key="2">
    <source>
        <dbReference type="Proteomes" id="UP000009080"/>
    </source>
</evidence>
<gene>
    <name evidence="1" type="ordered locus">TERTU_4142</name>
</gene>
<evidence type="ECO:0000313" key="1">
    <source>
        <dbReference type="EMBL" id="ACR13765.1"/>
    </source>
</evidence>
<reference evidence="1 2" key="1">
    <citation type="journal article" date="2009" name="PLoS ONE">
        <title>The complete genome of Teredinibacter turnerae T7901: an intracellular endosymbiont of marine wood-boring bivalves (shipworms).</title>
        <authorList>
            <person name="Yang J.C."/>
            <person name="Madupu R."/>
            <person name="Durkin A.S."/>
            <person name="Ekborg N.A."/>
            <person name="Pedamallu C.S."/>
            <person name="Hostetler J.B."/>
            <person name="Radune D."/>
            <person name="Toms B.S."/>
            <person name="Henrissat B."/>
            <person name="Coutinho P.M."/>
            <person name="Schwarz S."/>
            <person name="Field L."/>
            <person name="Trindade-Silva A.E."/>
            <person name="Soares C.A.G."/>
            <person name="Elshahawi S."/>
            <person name="Hanora A."/>
            <person name="Schmidt E.W."/>
            <person name="Haygood M.G."/>
            <person name="Posfai J."/>
            <person name="Benner J."/>
            <person name="Madinger C."/>
            <person name="Nove J."/>
            <person name="Anton B."/>
            <person name="Chaudhary K."/>
            <person name="Foster J."/>
            <person name="Holman A."/>
            <person name="Kumar S."/>
            <person name="Lessard P.A."/>
            <person name="Luyten Y.A."/>
            <person name="Slatko B."/>
            <person name="Wood N."/>
            <person name="Wu B."/>
            <person name="Teplitski M."/>
            <person name="Mougous J.D."/>
            <person name="Ward N."/>
            <person name="Eisen J.A."/>
            <person name="Badger J.H."/>
            <person name="Distel D.L."/>
        </authorList>
    </citation>
    <scope>NUCLEOTIDE SEQUENCE [LARGE SCALE GENOMIC DNA]</scope>
    <source>
        <strain evidence="2">ATCC 39867 / T7901</strain>
    </source>
</reference>
<protein>
    <submittedName>
        <fullName evidence="1">Uncharacterized protein</fullName>
    </submittedName>
</protein>
<dbReference type="AlphaFoldDB" id="C5BUI8"/>
<dbReference type="Proteomes" id="UP000009080">
    <property type="component" value="Chromosome"/>
</dbReference>
<organism evidence="1 2">
    <name type="scientific">Teredinibacter turnerae (strain ATCC 39867 / T7901)</name>
    <dbReference type="NCBI Taxonomy" id="377629"/>
    <lineage>
        <taxon>Bacteria</taxon>
        <taxon>Pseudomonadati</taxon>
        <taxon>Pseudomonadota</taxon>
        <taxon>Gammaproteobacteria</taxon>
        <taxon>Cellvibrionales</taxon>
        <taxon>Cellvibrionaceae</taxon>
        <taxon>Teredinibacter</taxon>
    </lineage>
</organism>
<keyword evidence="2" id="KW-1185">Reference proteome</keyword>
<name>C5BUI8_TERTT</name>
<dbReference type="EMBL" id="CP001614">
    <property type="protein sequence ID" value="ACR13765.1"/>
    <property type="molecule type" value="Genomic_DNA"/>
</dbReference>
<proteinExistence type="predicted"/>
<dbReference type="STRING" id="377629.TERTU_4142"/>
<sequence>MLENCGLFEVVTFKGDLNNKPDWMDFYFRLGMEIHNYHAKGLKTRSIIICPSVHYVDLLVSFGYLFGKSRYAGRASALKFEDFENMEVGTPLLYRSGSNVISTRFVDLDICHDMLCVKIQIQDPKKGNGIQYVLEQSLSDLSLQSNPESLRIGKSLKALSEEVCRVFGSGCTNFISELYDTVGLVGSKNGILEELDSLEFKSAKFNESLEFASVSSLIRPQNIPLYEDSPFSFIYSDGKVGSRSQLNTEEILCFRGASKSLKFWDMFPCASKVFVSEAAEIHCSTLIKKFNEAYTGRSQTEFEIPFFAPDSIMFSAFISR</sequence>